<organism evidence="2">
    <name type="scientific">Salvia splendens</name>
    <name type="common">Scarlet sage</name>
    <dbReference type="NCBI Taxonomy" id="180675"/>
    <lineage>
        <taxon>Eukaryota</taxon>
        <taxon>Viridiplantae</taxon>
        <taxon>Streptophyta</taxon>
        <taxon>Embryophyta</taxon>
        <taxon>Tracheophyta</taxon>
        <taxon>Spermatophyta</taxon>
        <taxon>Magnoliopsida</taxon>
        <taxon>eudicotyledons</taxon>
        <taxon>Gunneridae</taxon>
        <taxon>Pentapetalae</taxon>
        <taxon>asterids</taxon>
        <taxon>lamiids</taxon>
        <taxon>Lamiales</taxon>
        <taxon>Lamiaceae</taxon>
        <taxon>Nepetoideae</taxon>
        <taxon>Mentheae</taxon>
        <taxon>Salviinae</taxon>
        <taxon>Salvia</taxon>
        <taxon>Salvia subgen. Calosphace</taxon>
        <taxon>core Calosphace</taxon>
    </lineage>
</organism>
<feature type="region of interest" description="Disordered" evidence="1">
    <location>
        <begin position="153"/>
        <end position="181"/>
    </location>
</feature>
<feature type="compositionally biased region" description="Polar residues" evidence="1">
    <location>
        <begin position="154"/>
        <end position="164"/>
    </location>
</feature>
<reference evidence="2" key="1">
    <citation type="submission" date="2018-01" db="EMBL/GenBank/DDBJ databases">
        <authorList>
            <person name="Mao J.F."/>
        </authorList>
    </citation>
    <scope>NUCLEOTIDE SEQUENCE</scope>
    <source>
        <strain evidence="2">Huo1</strain>
        <tissue evidence="2">Leaf</tissue>
    </source>
</reference>
<evidence type="ECO:0000256" key="1">
    <source>
        <dbReference type="SAM" id="MobiDB-lite"/>
    </source>
</evidence>
<gene>
    <name evidence="2" type="ORF">SASPL_115406</name>
</gene>
<name>A0A8X8Y7Y0_SALSN</name>
<sequence length="181" mass="19573">MVVSASIRRVPISSSQNGGIALPMPSRPPIAPHRLHFRPQDDSQDGASGFGDSQLEIALRHFIRLPPSIHLNPSFDHSVAFDIIINTIRVIDFTRFPPSVIAAAAALSAGGMGADTFDERINRLMEEYLLDTCPDRVKATPLSPLGVLDATACANHSENPPSSDSEIKRPRLSALDVEESL</sequence>
<protein>
    <submittedName>
        <fullName evidence="2">Uncharacterized protein</fullName>
    </submittedName>
</protein>
<evidence type="ECO:0000313" key="2">
    <source>
        <dbReference type="EMBL" id="KAG6424983.1"/>
    </source>
</evidence>
<dbReference type="EMBL" id="PNBA02000005">
    <property type="protein sequence ID" value="KAG6424983.1"/>
    <property type="molecule type" value="Genomic_DNA"/>
</dbReference>
<comment type="caution">
    <text evidence="2">The sequence shown here is derived from an EMBL/GenBank/DDBJ whole genome shotgun (WGS) entry which is preliminary data.</text>
</comment>
<dbReference type="AlphaFoldDB" id="A0A8X8Y7Y0"/>
<accession>A0A8X8Y7Y0</accession>
<proteinExistence type="predicted"/>
<reference evidence="2" key="2">
    <citation type="submission" date="2020-08" db="EMBL/GenBank/DDBJ databases">
        <title>Plant Genome Project.</title>
        <authorList>
            <person name="Zhang R.-G."/>
        </authorList>
    </citation>
    <scope>NUCLEOTIDE SEQUENCE</scope>
    <source>
        <strain evidence="2">Huo1</strain>
        <tissue evidence="2">Leaf</tissue>
    </source>
</reference>
<dbReference type="Proteomes" id="UP000298416">
    <property type="component" value="Unassembled WGS sequence"/>
</dbReference>
<evidence type="ECO:0000313" key="3">
    <source>
        <dbReference type="Proteomes" id="UP000298416"/>
    </source>
</evidence>
<keyword evidence="3" id="KW-1185">Reference proteome</keyword>